<reference evidence="5" key="1">
    <citation type="submission" date="2019-05" db="EMBL/GenBank/DDBJ databases">
        <title>Candidatus Nanohalobium constans, a novel model system to study the DPANN nano-sized archaea: genomic and physiological characterization of a nanoarchaeon co-cultured with its chitinotrophic host.</title>
        <authorList>
            <person name="La Cono V."/>
            <person name="Arcadi E."/>
            <person name="Crisafi F."/>
            <person name="Denaro R."/>
            <person name="La Spada G."/>
            <person name="Messina E."/>
            <person name="Smedile F."/>
            <person name="Toshchakov S.V."/>
            <person name="Shevchenko M.A."/>
            <person name="Golyshin P.N."/>
            <person name="Golyshina O.V."/>
            <person name="Ferrer M."/>
            <person name="Rohde M."/>
            <person name="Mushegian A."/>
            <person name="Sorokin D.Y."/>
            <person name="Giuliano L."/>
            <person name="Yakimov M.M."/>
        </authorList>
    </citation>
    <scope>NUCLEOTIDE SEQUENCE [LARGE SCALE GENOMIC DNA]</scope>
    <source>
        <strain evidence="5">LC1Nh</strain>
    </source>
</reference>
<dbReference type="RefSeq" id="WP_153550311.1">
    <property type="nucleotide sequence ID" value="NZ_CP040089.1"/>
</dbReference>
<dbReference type="EMBL" id="CP040089">
    <property type="protein sequence ID" value="QGA80570.1"/>
    <property type="molecule type" value="Genomic_DNA"/>
</dbReference>
<gene>
    <name evidence="4" type="ORF">LC1Nh_0680</name>
</gene>
<accession>A0A5Q0UH77</accession>
<dbReference type="SUPFAM" id="SSF55811">
    <property type="entry name" value="Nudix"/>
    <property type="match status" value="2"/>
</dbReference>
<evidence type="ECO:0000256" key="2">
    <source>
        <dbReference type="ARBA" id="ARBA00022801"/>
    </source>
</evidence>
<dbReference type="Proteomes" id="UP000377803">
    <property type="component" value="Chromosome"/>
</dbReference>
<dbReference type="PROSITE" id="PS51462">
    <property type="entry name" value="NUDIX"/>
    <property type="match status" value="2"/>
</dbReference>
<sequence>MSQDTKDVVQTVIKSDGEFLIAKRSKDDYWEFMGGKVKEDEDLEEAAIREINEETNLSLEEEDLKNFRRGDAYRSKDNEKYRLNPVHFRIDEEKKDSMTEKGLSNEHTDFEWIDLTKFDEYDTLGQYRALEHLGVVNGRVALAAVRKDGKYLFVKRSPENSSAGRWSFVSGGIEPGENPKEAAVRELREETSLDAEPVEKGEFFIGEGEKGFWRLEPVLMDHVSGEVDLNWELSEFEWLEAEEISDFKTLGDNKAVENWA</sequence>
<evidence type="ECO:0000313" key="5">
    <source>
        <dbReference type="Proteomes" id="UP000377803"/>
    </source>
</evidence>
<name>A0A5Q0UH77_9ARCH</name>
<evidence type="ECO:0000256" key="1">
    <source>
        <dbReference type="ARBA" id="ARBA00001946"/>
    </source>
</evidence>
<dbReference type="Gene3D" id="3.90.79.10">
    <property type="entry name" value="Nucleoside Triphosphate Pyrophosphohydrolase"/>
    <property type="match status" value="2"/>
</dbReference>
<keyword evidence="5" id="KW-1185">Reference proteome</keyword>
<dbReference type="InterPro" id="IPR015797">
    <property type="entry name" value="NUDIX_hydrolase-like_dom_sf"/>
</dbReference>
<proteinExistence type="predicted"/>
<dbReference type="AlphaFoldDB" id="A0A5Q0UH77"/>
<dbReference type="KEGG" id="ncon:LC1Nh_0680"/>
<protein>
    <submittedName>
        <fullName evidence="4">NUDIX domain-containing protein</fullName>
    </submittedName>
</protein>
<feature type="domain" description="Nudix hydrolase" evidence="3">
    <location>
        <begin position="136"/>
        <end position="260"/>
    </location>
</feature>
<dbReference type="InterPro" id="IPR020084">
    <property type="entry name" value="NUDIX_hydrolase_CS"/>
</dbReference>
<feature type="domain" description="Nudix hydrolase" evidence="3">
    <location>
        <begin position="4"/>
        <end position="140"/>
    </location>
</feature>
<organism evidence="4 5">
    <name type="scientific">Candidatus Nanohalobium constans</name>
    <dbReference type="NCBI Taxonomy" id="2565781"/>
    <lineage>
        <taxon>Archaea</taxon>
        <taxon>Candidatus Nanohalarchaeota</taxon>
        <taxon>Candidatus Nanohalobia</taxon>
        <taxon>Candidatus Nanohalobiales</taxon>
        <taxon>Candidatus Nanohalobiaceae</taxon>
        <taxon>Candidatus Nanohalobium</taxon>
    </lineage>
</organism>
<dbReference type="InterPro" id="IPR000086">
    <property type="entry name" value="NUDIX_hydrolase_dom"/>
</dbReference>
<evidence type="ECO:0000259" key="3">
    <source>
        <dbReference type="PROSITE" id="PS51462"/>
    </source>
</evidence>
<dbReference type="PANTHER" id="PTHR43046:SF14">
    <property type="entry name" value="MUTT_NUDIX FAMILY PROTEIN"/>
    <property type="match status" value="1"/>
</dbReference>
<dbReference type="GO" id="GO:0016787">
    <property type="term" value="F:hydrolase activity"/>
    <property type="evidence" value="ECO:0007669"/>
    <property type="project" value="UniProtKB-KW"/>
</dbReference>
<dbReference type="PROSITE" id="PS00893">
    <property type="entry name" value="NUDIX_BOX"/>
    <property type="match status" value="1"/>
</dbReference>
<dbReference type="PANTHER" id="PTHR43046">
    <property type="entry name" value="GDP-MANNOSE MANNOSYL HYDROLASE"/>
    <property type="match status" value="1"/>
</dbReference>
<dbReference type="PRINTS" id="PR00502">
    <property type="entry name" value="NUDIXFAMILY"/>
</dbReference>
<keyword evidence="2" id="KW-0378">Hydrolase</keyword>
<dbReference type="Pfam" id="PF00293">
    <property type="entry name" value="NUDIX"/>
    <property type="match status" value="2"/>
</dbReference>
<dbReference type="InterPro" id="IPR020476">
    <property type="entry name" value="Nudix_hydrolase"/>
</dbReference>
<comment type="cofactor">
    <cofactor evidence="1">
        <name>Mg(2+)</name>
        <dbReference type="ChEBI" id="CHEBI:18420"/>
    </cofactor>
</comment>
<dbReference type="GeneID" id="73969417"/>
<evidence type="ECO:0000313" key="4">
    <source>
        <dbReference type="EMBL" id="QGA80570.1"/>
    </source>
</evidence>